<name>A0A5E4T172_9BURK</name>
<dbReference type="SUPFAM" id="SSF53067">
    <property type="entry name" value="Actin-like ATPase domain"/>
    <property type="match status" value="2"/>
</dbReference>
<evidence type="ECO:0000259" key="11">
    <source>
        <dbReference type="Pfam" id="PF02782"/>
    </source>
</evidence>
<dbReference type="Pfam" id="PF02782">
    <property type="entry name" value="FGGY_C"/>
    <property type="match status" value="1"/>
</dbReference>
<feature type="binding site" evidence="9">
    <location>
        <position position="415"/>
    </location>
    <ligand>
        <name>ADP</name>
        <dbReference type="ChEBI" id="CHEBI:456216"/>
    </ligand>
</feature>
<keyword evidence="4 9" id="KW-0547">Nucleotide-binding</keyword>
<dbReference type="EMBL" id="CABPSE010000002">
    <property type="protein sequence ID" value="VVD81102.1"/>
    <property type="molecule type" value="Genomic_DNA"/>
</dbReference>
<keyword evidence="7 9" id="KW-0067">ATP-binding</keyword>
<gene>
    <name evidence="9 12" type="primary">glpK</name>
    <name evidence="12" type="ORF">PCO31111_01123</name>
</gene>
<dbReference type="NCBIfam" id="NF000756">
    <property type="entry name" value="PRK00047.1"/>
    <property type="match status" value="1"/>
</dbReference>
<reference evidence="12 13" key="1">
    <citation type="submission" date="2019-08" db="EMBL/GenBank/DDBJ databases">
        <authorList>
            <person name="Peeters C."/>
        </authorList>
    </citation>
    <scope>NUCLEOTIDE SEQUENCE [LARGE SCALE GENOMIC DNA]</scope>
    <source>
        <strain evidence="12 13">LMG 31111</strain>
    </source>
</reference>
<feature type="binding site" evidence="9">
    <location>
        <position position="314"/>
    </location>
    <ligand>
        <name>ATP</name>
        <dbReference type="ChEBI" id="CHEBI:30616"/>
    </ligand>
</feature>
<evidence type="ECO:0000256" key="7">
    <source>
        <dbReference type="ARBA" id="ARBA00022840"/>
    </source>
</evidence>
<dbReference type="PANTHER" id="PTHR10196">
    <property type="entry name" value="SUGAR KINASE"/>
    <property type="match status" value="1"/>
</dbReference>
<evidence type="ECO:0000256" key="3">
    <source>
        <dbReference type="ARBA" id="ARBA00022679"/>
    </source>
</evidence>
<dbReference type="AlphaFoldDB" id="A0A5E4T172"/>
<keyword evidence="13" id="KW-1185">Reference proteome</keyword>
<dbReference type="GO" id="GO:0019563">
    <property type="term" value="P:glycerol catabolic process"/>
    <property type="evidence" value="ECO:0007669"/>
    <property type="project" value="UniProtKB-UniRule"/>
</dbReference>
<comment type="catalytic activity">
    <reaction evidence="8 9">
        <text>glycerol + ATP = sn-glycerol 3-phosphate + ADP + H(+)</text>
        <dbReference type="Rhea" id="RHEA:21644"/>
        <dbReference type="ChEBI" id="CHEBI:15378"/>
        <dbReference type="ChEBI" id="CHEBI:17754"/>
        <dbReference type="ChEBI" id="CHEBI:30616"/>
        <dbReference type="ChEBI" id="CHEBI:57597"/>
        <dbReference type="ChEBI" id="CHEBI:456216"/>
        <dbReference type="EC" id="2.7.1.30"/>
    </reaction>
</comment>
<feature type="binding site" evidence="9">
    <location>
        <position position="18"/>
    </location>
    <ligand>
        <name>ADP</name>
        <dbReference type="ChEBI" id="CHEBI:456216"/>
    </ligand>
</feature>
<feature type="binding site" evidence="9">
    <location>
        <position position="310"/>
    </location>
    <ligand>
        <name>ATP</name>
        <dbReference type="ChEBI" id="CHEBI:30616"/>
    </ligand>
</feature>
<feature type="binding site" evidence="9">
    <location>
        <position position="85"/>
    </location>
    <ligand>
        <name>sn-glycerol 3-phosphate</name>
        <dbReference type="ChEBI" id="CHEBI:57597"/>
    </ligand>
</feature>
<dbReference type="Proteomes" id="UP000383971">
    <property type="component" value="Unassembled WGS sequence"/>
</dbReference>
<dbReference type="GO" id="GO:0005829">
    <property type="term" value="C:cytosol"/>
    <property type="evidence" value="ECO:0007669"/>
    <property type="project" value="TreeGrafter"/>
</dbReference>
<dbReference type="InterPro" id="IPR005999">
    <property type="entry name" value="Glycerol_kin"/>
</dbReference>
<keyword evidence="5 9" id="KW-0418">Kinase</keyword>
<feature type="binding site" evidence="9">
    <location>
        <position position="84"/>
    </location>
    <ligand>
        <name>sn-glycerol 3-phosphate</name>
        <dbReference type="ChEBI" id="CHEBI:57597"/>
    </ligand>
</feature>
<dbReference type="RefSeq" id="WP_150584043.1">
    <property type="nucleotide sequence ID" value="NZ_CABPSE010000002.1"/>
</dbReference>
<protein>
    <recommendedName>
        <fullName evidence="9">Glycerol kinase</fullName>
        <ecNumber evidence="9">2.7.1.30</ecNumber>
    </recommendedName>
    <alternativeName>
        <fullName evidence="9">ATP:glycerol 3-phosphotransferase</fullName>
    </alternativeName>
    <alternativeName>
        <fullName evidence="9">Glycerokinase</fullName>
        <shortName evidence="9">GK</shortName>
    </alternativeName>
</protein>
<keyword evidence="6 9" id="KW-0319">Glycerol metabolism</keyword>
<feature type="binding site" evidence="9">
    <location>
        <position position="245"/>
    </location>
    <ligand>
        <name>glycerol</name>
        <dbReference type="ChEBI" id="CHEBI:17754"/>
    </ligand>
</feature>
<feature type="domain" description="Carbohydrate kinase FGGY C-terminal" evidence="11">
    <location>
        <begin position="262"/>
        <end position="450"/>
    </location>
</feature>
<dbReference type="FunFam" id="3.30.420.40:FF:000007">
    <property type="entry name" value="Glycerol kinase"/>
    <property type="match status" value="1"/>
</dbReference>
<dbReference type="Pfam" id="PF00370">
    <property type="entry name" value="FGGY_N"/>
    <property type="match status" value="1"/>
</dbReference>
<dbReference type="CDD" id="cd07786">
    <property type="entry name" value="FGGY_EcGK_like"/>
    <property type="match status" value="1"/>
</dbReference>
<accession>A0A5E4T172</accession>
<dbReference type="InterPro" id="IPR000577">
    <property type="entry name" value="Carb_kinase_FGGY"/>
</dbReference>
<dbReference type="UniPathway" id="UPA00618">
    <property type="reaction ID" value="UER00672"/>
</dbReference>
<feature type="binding site" evidence="9">
    <location>
        <position position="246"/>
    </location>
    <ligand>
        <name>glycerol</name>
        <dbReference type="ChEBI" id="CHEBI:17754"/>
    </ligand>
</feature>
<feature type="binding site" evidence="9">
    <location>
        <position position="411"/>
    </location>
    <ligand>
        <name>ATP</name>
        <dbReference type="ChEBI" id="CHEBI:30616"/>
    </ligand>
</feature>
<feature type="binding site" evidence="9">
    <location>
        <position position="136"/>
    </location>
    <ligand>
        <name>sn-glycerol 3-phosphate</name>
        <dbReference type="ChEBI" id="CHEBI:57597"/>
    </ligand>
</feature>
<dbReference type="FunFam" id="3.30.420.40:FF:000008">
    <property type="entry name" value="Glycerol kinase"/>
    <property type="match status" value="1"/>
</dbReference>
<feature type="binding site" evidence="9">
    <location>
        <position position="84"/>
    </location>
    <ligand>
        <name>glycerol</name>
        <dbReference type="ChEBI" id="CHEBI:17754"/>
    </ligand>
</feature>
<keyword evidence="3 9" id="KW-0808">Transferase</keyword>
<dbReference type="InterPro" id="IPR018483">
    <property type="entry name" value="Carb_kinase_FGGY_CS"/>
</dbReference>
<comment type="function">
    <text evidence="9">Key enzyme in the regulation of glycerol uptake and metabolism. Catalyzes the phosphorylation of glycerol to yield sn-glycerol 3-phosphate.</text>
</comment>
<dbReference type="InterPro" id="IPR018485">
    <property type="entry name" value="FGGY_C"/>
</dbReference>
<evidence type="ECO:0000256" key="8">
    <source>
        <dbReference type="ARBA" id="ARBA00052101"/>
    </source>
</evidence>
<comment type="activity regulation">
    <text evidence="9">Inhibited by fructose 1,6-bisphosphate (FBP).</text>
</comment>
<dbReference type="Gene3D" id="3.30.420.40">
    <property type="match status" value="2"/>
</dbReference>
<feature type="binding site" evidence="9">
    <location>
        <position position="14"/>
    </location>
    <ligand>
        <name>sn-glycerol 3-phosphate</name>
        <dbReference type="ChEBI" id="CHEBI:57597"/>
    </ligand>
</feature>
<evidence type="ECO:0000256" key="2">
    <source>
        <dbReference type="ARBA" id="ARBA00009156"/>
    </source>
</evidence>
<evidence type="ECO:0000256" key="1">
    <source>
        <dbReference type="ARBA" id="ARBA00005190"/>
    </source>
</evidence>
<dbReference type="GO" id="GO:0005524">
    <property type="term" value="F:ATP binding"/>
    <property type="evidence" value="ECO:0007669"/>
    <property type="project" value="UniProtKB-UniRule"/>
</dbReference>
<feature type="binding site" evidence="9">
    <location>
        <position position="245"/>
    </location>
    <ligand>
        <name>sn-glycerol 3-phosphate</name>
        <dbReference type="ChEBI" id="CHEBI:57597"/>
    </ligand>
</feature>
<dbReference type="InterPro" id="IPR018484">
    <property type="entry name" value="FGGY_N"/>
</dbReference>
<evidence type="ECO:0000256" key="4">
    <source>
        <dbReference type="ARBA" id="ARBA00022741"/>
    </source>
</evidence>
<feature type="binding site" evidence="9">
    <location>
        <position position="136"/>
    </location>
    <ligand>
        <name>glycerol</name>
        <dbReference type="ChEBI" id="CHEBI:17754"/>
    </ligand>
</feature>
<evidence type="ECO:0000259" key="10">
    <source>
        <dbReference type="Pfam" id="PF00370"/>
    </source>
</evidence>
<dbReference type="PANTHER" id="PTHR10196:SF69">
    <property type="entry name" value="GLYCEROL KINASE"/>
    <property type="match status" value="1"/>
</dbReference>
<dbReference type="NCBIfam" id="TIGR01311">
    <property type="entry name" value="glycerol_kin"/>
    <property type="match status" value="1"/>
</dbReference>
<organism evidence="12 13">
    <name type="scientific">Pandoraea communis</name>
    <dbReference type="NCBI Taxonomy" id="2508297"/>
    <lineage>
        <taxon>Bacteria</taxon>
        <taxon>Pseudomonadati</taxon>
        <taxon>Pseudomonadota</taxon>
        <taxon>Betaproteobacteria</taxon>
        <taxon>Burkholderiales</taxon>
        <taxon>Burkholderiaceae</taxon>
        <taxon>Pandoraea</taxon>
    </lineage>
</organism>
<feature type="binding site" evidence="9">
    <location>
        <position position="85"/>
    </location>
    <ligand>
        <name>glycerol</name>
        <dbReference type="ChEBI" id="CHEBI:17754"/>
    </ligand>
</feature>
<dbReference type="PROSITE" id="PS00933">
    <property type="entry name" value="FGGY_KINASES_1"/>
    <property type="match status" value="1"/>
</dbReference>
<evidence type="ECO:0000313" key="13">
    <source>
        <dbReference type="Proteomes" id="UP000383971"/>
    </source>
</evidence>
<dbReference type="EC" id="2.7.1.30" evidence="9"/>
<feature type="domain" description="Carbohydrate kinase FGGY N-terminal" evidence="10">
    <location>
        <begin position="6"/>
        <end position="252"/>
    </location>
</feature>
<evidence type="ECO:0000256" key="9">
    <source>
        <dbReference type="HAMAP-Rule" id="MF_00186"/>
    </source>
</evidence>
<comment type="pathway">
    <text evidence="1 9">Polyol metabolism; glycerol degradation via glycerol kinase pathway; sn-glycerol 3-phosphate from glycerol: step 1/1.</text>
</comment>
<dbReference type="HAMAP" id="MF_00186">
    <property type="entry name" value="Glycerol_kin"/>
    <property type="match status" value="1"/>
</dbReference>
<feature type="binding site" evidence="9">
    <location>
        <position position="14"/>
    </location>
    <ligand>
        <name>ATP</name>
        <dbReference type="ChEBI" id="CHEBI:30616"/>
    </ligand>
</feature>
<dbReference type="InterPro" id="IPR043129">
    <property type="entry name" value="ATPase_NBD"/>
</dbReference>
<feature type="binding site" evidence="9">
    <location>
        <position position="16"/>
    </location>
    <ligand>
        <name>ATP</name>
        <dbReference type="ChEBI" id="CHEBI:30616"/>
    </ligand>
</feature>
<dbReference type="GO" id="GO:0006072">
    <property type="term" value="P:glycerol-3-phosphate metabolic process"/>
    <property type="evidence" value="ECO:0007669"/>
    <property type="project" value="InterPro"/>
</dbReference>
<sequence length="500" mass="54226">MAGGAYILAFDQGTTSSRALLFDRDGHVVATAQKEFRQIYPHPGWVEHDPREIWSTQAGVAAEALTHAGLGGSDIAAIGITNQRETTVVWDRRTGEPVYNAIVWQDRRTADFCDQLRAQGKEYLVASRTGLRVDSYFSGTKIRWILDNVDGARAAAEAGHLAFGTIDSWLVWHLTGGRLHVTDVSNASRTMLFNIHTLAWDDELLALLDVPRSMLPEVRSSSEVFGHTATPLFSVPVPIAGIAGDQQAALFGQMCLSPGMVKNTYGTGCFMVMNTGSKPQASRHNLLTTVAWKIGNRVDYALEGSIFIGGAVVQWLRDGLGIIRHSRDVEALATSVPDADGVVLVPAFAGLGAPHWQPRARGTLFGATRGTTAAHVARAALDSIAFQTLDVLRAMEADAGLHVSELRVDGGAAANDLLMQWQADLLGADVVRPRVIETTAAGAAYLAGLAVGFWPDIDTLQRQWQLQRRFSRKLSESDVDRAVRGWQRAVRAAKVWAEEG</sequence>
<evidence type="ECO:0000313" key="12">
    <source>
        <dbReference type="EMBL" id="VVD81102.1"/>
    </source>
</evidence>
<proteinExistence type="inferred from homology"/>
<dbReference type="PIRSF" id="PIRSF000538">
    <property type="entry name" value="GlpK"/>
    <property type="match status" value="1"/>
</dbReference>
<evidence type="ECO:0000256" key="5">
    <source>
        <dbReference type="ARBA" id="ARBA00022777"/>
    </source>
</evidence>
<feature type="binding site" evidence="9">
    <location>
        <position position="411"/>
    </location>
    <ligand>
        <name>ADP</name>
        <dbReference type="ChEBI" id="CHEBI:456216"/>
    </ligand>
</feature>
<dbReference type="GO" id="GO:0004370">
    <property type="term" value="F:glycerol kinase activity"/>
    <property type="evidence" value="ECO:0007669"/>
    <property type="project" value="UniProtKB-UniRule"/>
</dbReference>
<comment type="similarity">
    <text evidence="2 9">Belongs to the FGGY kinase family.</text>
</comment>
<feature type="binding site" evidence="9">
    <location>
        <position position="267"/>
    </location>
    <ligand>
        <name>ATP</name>
        <dbReference type="ChEBI" id="CHEBI:30616"/>
    </ligand>
</feature>
<feature type="binding site" evidence="9">
    <location>
        <position position="14"/>
    </location>
    <ligand>
        <name>ADP</name>
        <dbReference type="ChEBI" id="CHEBI:456216"/>
    </ligand>
</feature>
<feature type="binding site" evidence="9">
    <location>
        <position position="15"/>
    </location>
    <ligand>
        <name>ATP</name>
        <dbReference type="ChEBI" id="CHEBI:30616"/>
    </ligand>
</feature>
<evidence type="ECO:0000256" key="6">
    <source>
        <dbReference type="ARBA" id="ARBA00022798"/>
    </source>
</evidence>
<feature type="binding site" evidence="9">
    <location>
        <position position="310"/>
    </location>
    <ligand>
        <name>ADP</name>
        <dbReference type="ChEBI" id="CHEBI:456216"/>
    </ligand>
</feature>
<feature type="binding site" evidence="9">
    <location>
        <position position="267"/>
    </location>
    <ligand>
        <name>ADP</name>
        <dbReference type="ChEBI" id="CHEBI:456216"/>
    </ligand>
</feature>